<dbReference type="InterPro" id="IPR029061">
    <property type="entry name" value="THDP-binding"/>
</dbReference>
<evidence type="ECO:0000256" key="1">
    <source>
        <dbReference type="ARBA" id="ARBA00023002"/>
    </source>
</evidence>
<dbReference type="InterPro" id="IPR052368">
    <property type="entry name" value="2-oxoacid_oxidoreductase"/>
</dbReference>
<sequence length="397" mass="43394">MKADKNGVLSGSHVLSGNQACAEGALAAGCRFLGLYPIVPSIEISERFLERAPQVGATFIQMEDEVSALAAVLGASWTGKKSMTVTSGPGLSLMMEHLGLGVMLETPCVIADIQGVGPGLGLPTHPAQGDMMQARWGSHGDYEIVALAPSSPQEMFDYTIKAFNFSERYRIPVAIMSDAHVARLKETVLIPPADQINVEPRRYYEGAKDSYLPFKRDKDFVPRMVDIGQGYRFHVTGLTHDDRGYPIMFEECQEYNVHPLVWKIRQAADKIVEVQETDTDEADVVVVSYGATSRAALKAIKQARDSGIKVGSLKLVTVWPFPEKRVAELAKRARAFVVPEMNCGQVVLEVERNTYGEANVFFVPHGDNGVEHTEDILSAIKQASQTNVAKSGIIELA</sequence>
<accession>A0A0S8FV78</accession>
<evidence type="ECO:0000313" key="5">
    <source>
        <dbReference type="Proteomes" id="UP000051373"/>
    </source>
</evidence>
<name>A0A0S8FV78_UNCW3</name>
<dbReference type="Pfam" id="PF17147">
    <property type="entry name" value="PFOR_II"/>
    <property type="match status" value="1"/>
</dbReference>
<dbReference type="EC" id="1.2.7.3" evidence="4"/>
<proteinExistence type="predicted"/>
<reference evidence="4 5" key="1">
    <citation type="journal article" date="2015" name="Microbiome">
        <title>Genomic resolution of linkages in carbon, nitrogen, and sulfur cycling among widespread estuary sediment bacteria.</title>
        <authorList>
            <person name="Baker B.J."/>
            <person name="Lazar C.S."/>
            <person name="Teske A.P."/>
            <person name="Dick G.J."/>
        </authorList>
    </citation>
    <scope>NUCLEOTIDE SEQUENCE [LARGE SCALE GENOMIC DNA]</scope>
    <source>
        <strain evidence="4">SM23_42</strain>
    </source>
</reference>
<dbReference type="PATRIC" id="fig|1703779.3.peg.942"/>
<evidence type="ECO:0000259" key="3">
    <source>
        <dbReference type="Pfam" id="PF17147"/>
    </source>
</evidence>
<dbReference type="AlphaFoldDB" id="A0A0S8FV78"/>
<dbReference type="STRING" id="1703779.AMJ83_04290"/>
<dbReference type="EMBL" id="LJUJ01000006">
    <property type="protein sequence ID" value="KPK64042.1"/>
    <property type="molecule type" value="Genomic_DNA"/>
</dbReference>
<dbReference type="PANTHER" id="PTHR43088:SF1">
    <property type="entry name" value="SUBUNIT OF PYRUVATE:FLAVODOXIN OXIDOREDUCTASE"/>
    <property type="match status" value="1"/>
</dbReference>
<comment type="caution">
    <text evidence="4">The sequence shown here is derived from an EMBL/GenBank/DDBJ whole genome shotgun (WGS) entry which is preliminary data.</text>
</comment>
<feature type="domain" description="Pyruvate:ferredoxin oxidoreductase core" evidence="3">
    <location>
        <begin position="282"/>
        <end position="370"/>
    </location>
</feature>
<organism evidence="4 5">
    <name type="scientific">candidate division WOR_3 bacterium SM23_42</name>
    <dbReference type="NCBI Taxonomy" id="1703779"/>
    <lineage>
        <taxon>Bacteria</taxon>
        <taxon>Bacteria division WOR-3</taxon>
    </lineage>
</organism>
<dbReference type="InterPro" id="IPR009014">
    <property type="entry name" value="Transketo_C/PFOR_II"/>
</dbReference>
<dbReference type="Gene3D" id="3.40.50.920">
    <property type="match status" value="1"/>
</dbReference>
<dbReference type="FunFam" id="3.40.50.970:FF:000022">
    <property type="entry name" value="2-oxoglutarate ferredoxin oxidoreductase alpha subunit"/>
    <property type="match status" value="1"/>
</dbReference>
<evidence type="ECO:0000313" key="4">
    <source>
        <dbReference type="EMBL" id="KPK64042.1"/>
    </source>
</evidence>
<dbReference type="PANTHER" id="PTHR43088">
    <property type="entry name" value="SUBUNIT OF PYRUVATE:FLAVODOXIN OXIDOREDUCTASE-RELATED"/>
    <property type="match status" value="1"/>
</dbReference>
<evidence type="ECO:0000259" key="2">
    <source>
        <dbReference type="Pfam" id="PF01855"/>
    </source>
</evidence>
<keyword evidence="1 4" id="KW-0560">Oxidoreductase</keyword>
<dbReference type="SUPFAM" id="SSF52922">
    <property type="entry name" value="TK C-terminal domain-like"/>
    <property type="match status" value="1"/>
</dbReference>
<dbReference type="Pfam" id="PF01855">
    <property type="entry name" value="POR_N"/>
    <property type="match status" value="1"/>
</dbReference>
<dbReference type="Gene3D" id="3.40.50.970">
    <property type="match status" value="1"/>
</dbReference>
<dbReference type="NCBIfam" id="NF006412">
    <property type="entry name" value="PRK08659.1"/>
    <property type="match status" value="1"/>
</dbReference>
<protein>
    <submittedName>
        <fullName evidence="4">2-oxoglutarate ferredoxin oxidoreductase subunit alpha</fullName>
        <ecNumber evidence="4">1.2.7.3</ecNumber>
    </submittedName>
</protein>
<dbReference type="CDD" id="cd07034">
    <property type="entry name" value="TPP_PYR_PFOR_IOR-alpha_like"/>
    <property type="match status" value="1"/>
</dbReference>
<dbReference type="InterPro" id="IPR033412">
    <property type="entry name" value="PFOR_II"/>
</dbReference>
<feature type="domain" description="Pyruvate flavodoxin/ferredoxin oxidoreductase pyrimidine binding" evidence="2">
    <location>
        <begin position="23"/>
        <end position="248"/>
    </location>
</feature>
<gene>
    <name evidence="4" type="ORF">AMJ83_04290</name>
</gene>
<dbReference type="Proteomes" id="UP000051373">
    <property type="component" value="Unassembled WGS sequence"/>
</dbReference>
<dbReference type="GO" id="GO:0047553">
    <property type="term" value="F:2-oxoglutarate synthase activity"/>
    <property type="evidence" value="ECO:0007669"/>
    <property type="project" value="UniProtKB-EC"/>
</dbReference>
<dbReference type="InterPro" id="IPR002880">
    <property type="entry name" value="Pyrv_Fd/Flavodoxin_OxRdtase_N"/>
</dbReference>
<dbReference type="SUPFAM" id="SSF52518">
    <property type="entry name" value="Thiamin diphosphate-binding fold (THDP-binding)"/>
    <property type="match status" value="1"/>
</dbReference>